<organism evidence="1 2">
    <name type="scientific">Pseudoalteromonas spongiae</name>
    <dbReference type="NCBI Taxonomy" id="298657"/>
    <lineage>
        <taxon>Bacteria</taxon>
        <taxon>Pseudomonadati</taxon>
        <taxon>Pseudomonadota</taxon>
        <taxon>Gammaproteobacteria</taxon>
        <taxon>Alteromonadales</taxon>
        <taxon>Pseudoalteromonadaceae</taxon>
        <taxon>Pseudoalteromonas</taxon>
    </lineage>
</organism>
<dbReference type="Proteomes" id="UP001382455">
    <property type="component" value="Unassembled WGS sequence"/>
</dbReference>
<evidence type="ECO:0000313" key="1">
    <source>
        <dbReference type="EMBL" id="MEI4549773.1"/>
    </source>
</evidence>
<dbReference type="RefSeq" id="WP_336435202.1">
    <property type="nucleotide sequence ID" value="NZ_JBAWKS010000001.1"/>
</dbReference>
<accession>A0ABU8ES11</accession>
<reference evidence="1 2" key="1">
    <citation type="submission" date="2023-12" db="EMBL/GenBank/DDBJ databases">
        <title>Friends and Foes: Symbiotic and Algicidal bacterial influence on Karenia brevis blooms.</title>
        <authorList>
            <person name="Fei C."/>
            <person name="Mohamed A.R."/>
            <person name="Booker A."/>
            <person name="Arshad M."/>
            <person name="Klass S."/>
            <person name="Ahn S."/>
            <person name="Gilbert P.M."/>
            <person name="Heil C.A."/>
            <person name="Martinez J.M."/>
            <person name="Amin S.A."/>
        </authorList>
    </citation>
    <scope>NUCLEOTIDE SEQUENCE [LARGE SCALE GENOMIC DNA]</scope>
    <source>
        <strain evidence="1 2">CE15</strain>
    </source>
</reference>
<gene>
    <name evidence="1" type="ORF">WAE96_08775</name>
</gene>
<keyword evidence="2" id="KW-1185">Reference proteome</keyword>
<comment type="caution">
    <text evidence="1">The sequence shown here is derived from an EMBL/GenBank/DDBJ whole genome shotgun (WGS) entry which is preliminary data.</text>
</comment>
<evidence type="ECO:0000313" key="2">
    <source>
        <dbReference type="Proteomes" id="UP001382455"/>
    </source>
</evidence>
<proteinExistence type="predicted"/>
<protein>
    <submittedName>
        <fullName evidence="1">Uncharacterized protein</fullName>
    </submittedName>
</protein>
<name>A0ABU8ES11_9GAMM</name>
<sequence length="360" mass="41307">MKWLTVLFLSSFLTSSYCYNEKRLLQAFSAFPNPYYATLAERAILPNVQTYHHSIAHLRVYANNQNADAMALLANEFSNNQHLYQSTLISAAKQGSLIAREQLAAHYEEAEQWQALHDFPWPLTHKQQTRVAMALGLPLAATAHQLVPIYKNEQCTQKIMLAVTDFKAYNQVTQLKQRFEKAFSLPVCLSQPVYFDRSKLQCDGAVGRRIRCEIRDKKAFSQLSHDKIAFFSETGIANASGNYVFMRSQQSERVLLHELMHLYGFIDEYPLKKQLAKRLCNVTKSTRIAKNLIVVPKKKEVTRTLKVDGHTWYLTNTCNQAEGRAYKPVKSTSNLELLDLPLPDLYETWLKQAMSEFNSL</sequence>
<dbReference type="EMBL" id="JBAWKS010000001">
    <property type="protein sequence ID" value="MEI4549773.1"/>
    <property type="molecule type" value="Genomic_DNA"/>
</dbReference>